<name>A0A1J8PR00_9AGAM</name>
<proteinExistence type="predicted"/>
<comment type="caution">
    <text evidence="2">The sequence shown here is derived from an EMBL/GenBank/DDBJ whole genome shotgun (WGS) entry which is preliminary data.</text>
</comment>
<evidence type="ECO:0000313" key="3">
    <source>
        <dbReference type="Proteomes" id="UP000183567"/>
    </source>
</evidence>
<feature type="compositionally biased region" description="Polar residues" evidence="1">
    <location>
        <begin position="42"/>
        <end position="51"/>
    </location>
</feature>
<protein>
    <submittedName>
        <fullName evidence="2">Uncharacterized protein</fullName>
    </submittedName>
</protein>
<evidence type="ECO:0000313" key="2">
    <source>
        <dbReference type="EMBL" id="OJA11325.1"/>
    </source>
</evidence>
<dbReference type="Proteomes" id="UP000183567">
    <property type="component" value="Unassembled WGS sequence"/>
</dbReference>
<evidence type="ECO:0000256" key="1">
    <source>
        <dbReference type="SAM" id="MobiDB-lite"/>
    </source>
</evidence>
<gene>
    <name evidence="2" type="ORF">AZE42_08270</name>
</gene>
<feature type="region of interest" description="Disordered" evidence="1">
    <location>
        <begin position="71"/>
        <end position="93"/>
    </location>
</feature>
<keyword evidence="3" id="KW-1185">Reference proteome</keyword>
<accession>A0A1J8PR00</accession>
<dbReference type="AlphaFoldDB" id="A0A1J8PR00"/>
<feature type="region of interest" description="Disordered" evidence="1">
    <location>
        <begin position="21"/>
        <end position="55"/>
    </location>
</feature>
<sequence length="93" mass="9854">MQNARELAQFNSGRVLAQKLAVQPGGELDPAPRPATDVQPVVASQSTTRNTAPEAPTWGEWLVSLLSIPVSGSPTASHPNRAQMTTNTRAPPQ</sequence>
<dbReference type="OrthoDB" id="2687732at2759"/>
<reference evidence="2 3" key="1">
    <citation type="submission" date="2016-03" db="EMBL/GenBank/DDBJ databases">
        <title>Comparative genomics of the ectomycorrhizal sister species Rhizopogon vinicolor and Rhizopogon vesiculosus (Basidiomycota: Boletales) reveals a divergence of the mating type B locus.</title>
        <authorList>
            <person name="Mujic A.B."/>
            <person name="Kuo A."/>
            <person name="Tritt A."/>
            <person name="Lipzen A."/>
            <person name="Chen C."/>
            <person name="Johnson J."/>
            <person name="Sharma A."/>
            <person name="Barry K."/>
            <person name="Grigoriev I.V."/>
            <person name="Spatafora J.W."/>
        </authorList>
    </citation>
    <scope>NUCLEOTIDE SEQUENCE [LARGE SCALE GENOMIC DNA]</scope>
    <source>
        <strain evidence="2 3">AM-OR11-056</strain>
    </source>
</reference>
<organism evidence="2 3">
    <name type="scientific">Rhizopogon vesiculosus</name>
    <dbReference type="NCBI Taxonomy" id="180088"/>
    <lineage>
        <taxon>Eukaryota</taxon>
        <taxon>Fungi</taxon>
        <taxon>Dikarya</taxon>
        <taxon>Basidiomycota</taxon>
        <taxon>Agaricomycotina</taxon>
        <taxon>Agaricomycetes</taxon>
        <taxon>Agaricomycetidae</taxon>
        <taxon>Boletales</taxon>
        <taxon>Suillineae</taxon>
        <taxon>Rhizopogonaceae</taxon>
        <taxon>Rhizopogon</taxon>
    </lineage>
</organism>
<dbReference type="EMBL" id="LVVM01005112">
    <property type="protein sequence ID" value="OJA11325.1"/>
    <property type="molecule type" value="Genomic_DNA"/>
</dbReference>